<dbReference type="InterPro" id="IPR003961">
    <property type="entry name" value="FN3_dom"/>
</dbReference>
<keyword evidence="3" id="KW-0812">Transmembrane</keyword>
<feature type="region of interest" description="Disordered" evidence="2">
    <location>
        <begin position="2132"/>
        <end position="2290"/>
    </location>
</feature>
<dbReference type="InterPro" id="IPR003598">
    <property type="entry name" value="Ig_sub2"/>
</dbReference>
<feature type="compositionally biased region" description="Basic and acidic residues" evidence="2">
    <location>
        <begin position="2169"/>
        <end position="2198"/>
    </location>
</feature>
<feature type="compositionally biased region" description="Polar residues" evidence="2">
    <location>
        <begin position="395"/>
        <end position="404"/>
    </location>
</feature>
<feature type="compositionally biased region" description="Basic and acidic residues" evidence="2">
    <location>
        <begin position="1987"/>
        <end position="1997"/>
    </location>
</feature>
<dbReference type="PROSITE" id="PS50853">
    <property type="entry name" value="FN3"/>
    <property type="match status" value="1"/>
</dbReference>
<feature type="compositionally biased region" description="Polar residues" evidence="2">
    <location>
        <begin position="1950"/>
        <end position="1966"/>
    </location>
</feature>
<feature type="compositionally biased region" description="Polar residues" evidence="2">
    <location>
        <begin position="26"/>
        <end position="61"/>
    </location>
</feature>
<feature type="region of interest" description="Disordered" evidence="2">
    <location>
        <begin position="270"/>
        <end position="302"/>
    </location>
</feature>
<feature type="compositionally biased region" description="Polar residues" evidence="2">
    <location>
        <begin position="2147"/>
        <end position="2166"/>
    </location>
</feature>
<dbReference type="InterPro" id="IPR007110">
    <property type="entry name" value="Ig-like_dom"/>
</dbReference>
<feature type="compositionally biased region" description="Low complexity" evidence="2">
    <location>
        <begin position="1406"/>
        <end position="1422"/>
    </location>
</feature>
<dbReference type="PROSITE" id="PS50835">
    <property type="entry name" value="IG_LIKE"/>
    <property type="match status" value="3"/>
</dbReference>
<name>A0A811JXH5_9BILA</name>
<feature type="region of interest" description="Disordered" evidence="2">
    <location>
        <begin position="487"/>
        <end position="600"/>
    </location>
</feature>
<keyword evidence="3" id="KW-0472">Membrane</keyword>
<dbReference type="InterPro" id="IPR036116">
    <property type="entry name" value="FN3_sf"/>
</dbReference>
<feature type="region of interest" description="Disordered" evidence="2">
    <location>
        <begin position="26"/>
        <end position="63"/>
    </location>
</feature>
<accession>A0A811JXH5</accession>
<feature type="domain" description="Ig-like" evidence="4">
    <location>
        <begin position="919"/>
        <end position="1015"/>
    </location>
</feature>
<feature type="compositionally biased region" description="Polar residues" evidence="2">
    <location>
        <begin position="2076"/>
        <end position="2085"/>
    </location>
</feature>
<feature type="region of interest" description="Disordered" evidence="2">
    <location>
        <begin position="1822"/>
        <end position="1850"/>
    </location>
</feature>
<feature type="region of interest" description="Disordered" evidence="2">
    <location>
        <begin position="1406"/>
        <end position="1436"/>
    </location>
</feature>
<dbReference type="OrthoDB" id="5798958at2759"/>
<feature type="region of interest" description="Disordered" evidence="2">
    <location>
        <begin position="2450"/>
        <end position="2484"/>
    </location>
</feature>
<dbReference type="InterPro" id="IPR003599">
    <property type="entry name" value="Ig_sub"/>
</dbReference>
<comment type="caution">
    <text evidence="6">The sequence shown here is derived from an EMBL/GenBank/DDBJ whole genome shotgun (WGS) entry which is preliminary data.</text>
</comment>
<feature type="compositionally biased region" description="Low complexity" evidence="2">
    <location>
        <begin position="2229"/>
        <end position="2245"/>
    </location>
</feature>
<dbReference type="InterPro" id="IPR036179">
    <property type="entry name" value="Ig-like_dom_sf"/>
</dbReference>
<feature type="region of interest" description="Disordered" evidence="2">
    <location>
        <begin position="207"/>
        <end position="232"/>
    </location>
</feature>
<feature type="compositionally biased region" description="Polar residues" evidence="2">
    <location>
        <begin position="1423"/>
        <end position="1436"/>
    </location>
</feature>
<sequence length="2517" mass="280686">MCCTAPSTSHSTCCCGPGRPVGLNGTDGTVDQQIEQDGTGSTEKPQFGQKGTNGTESQQFDQDVRPRTVPYRRYNNNEKCFSTPWYHTNEEDGTESADNFYSNLVQYEPTAITLQYKSASKGLQYDPTSEPLQYTTTSKTLPYDIEDLPHSSTPPSYSKLKNNTYVNQHTTDGTEDQTQDTTITELERQILLQKKRRLQRELRRIAKKEKKERKLYAPQKPPRGMKRRRKPAPTLSRFNSYFYILLLLFMIFTSSCCHVLETGSQNGLAGLHSGPSGIGSMKNGPISTRSMRNNFGSNGPYGTHSAYSTKKTFEAKDAYSNADGTGDPTSLGSTKNQQSVGDLQQKSPKTSGIPEKGDIIYKTRLKAILAKLPEAENGVQHSPNLLLQNPRDQDSTSSPLSTIQPVEDGALGEKSTKSKRTVQQIGHLDENGRIVVDMKVDTPKLFETPEGVNLKNGPVRLDSAAAAALLSNDPEALARLAKISGKAVDQLSGSESTSKPKLGNGFVNNGQKNGGSDDKKKVDEKSTGREKLAENAAESGENGQKLEKNAKNDDKSAGIDDKNSESASEYEKVVDLPTDYDLKSNESNNADEESTDEHQDIDIFGFSKPSYSIYFNRTVHINNITHADVISEGIFEFYKLNSTVKSLGLVCSISFEGLKMVENTTAKVFWTDLQSMTRLSNTSTYNVNGSDMENVINTGIRPACTAVMSLENMDEEVTVYSRSLTFQAFRPSEIKIWPKKVSAKKFAKVRLECAHNYSDVEDIFWWHNEKAVNLSDERFDIYSNPLAVSVLFIQEIEQKHIGLYECGIRLKNNVTVKGYEMAEVTVQRHGHDTIIPQEPVAAPDTVEVREGAPLFLECWDDRVDSVWYRIGANGKEMVSNSSVLQIESVESGDKGIYECFQTDGNDTTHIFKTNIIVKPQLFEYEVEDFTLIQKNQGTPVKIMCETHPSLDETPSMAKWYKNGQEITERERVYKRVEDIEDGLVIGKALFISLAQKNDEGMYECVIRKDKAQRVQHNLLQVKKSTELELKNLKMLVDHPSATFHAHFDLPEPLQYWDGLVSTYFLVYHTADGQRALNVIPKHGAKCTEDNHCTMEVRPPNPLDVATDYTFRISMVLNEKLSVITPLSAPVNATSWDGVARSSLELMWGFKDEHLEIKWSKPKVQGELKDYHMDLFNLSPALNLEDGAAEVASREKGQLQRFRVLIPANKTSYQLDIPAPFAFKVRIIPRTRSLLPSPYKLESVRDFGYTLIVVNENQPFEVDWSIPAPKPRIYQIGAEPKLKLRFKELPKKDDRTTTSIRVHYRPLSNLYQDENKESNEVIDSEVDTNHSTVAEFTNNVMTLTEGLKVGTVYQVCSAYEKRENLDVPKDGNAGTVGQNDRNTVANNIHNAVEHGTVNNTNTTSFNSTIPANTPTTTSSNSSAVKTANSTNPTVLPTNSTDLALPTVPKIGLWHCQNVPLLDQKGRVRQLKADDSFSPTAKREPNPIDCAKFGYCRCVQSRDDMSMMLVRWPREAVGDHADVGGFILHYTYDGPEDPEVKKKNAQLFTDGNDTVTYIQNLFPSFTYRVSINVYNSDLQEYPGTEFRCKTPESLPIPPPIGINITQLSDHVLQVSWRPPIPKKLLNKVKTFDGYNVHWKKVGQREGAGSFVHGHDVNNHILTTEAEDEYVVSITSHSSASGESPVRSETVSAVARPKSVPDHHIQKDLYQDVWGDNIKVKQYREEDHIPKFYQNAHFREWVLIILVTLLTIAIFGTIFMIVYVQCGDRLFGKNRDGDLSSLSSGRRSSVGSIQSIHAITGPGGNAFGFIGLAHHLEMQQLLNDPEYEPPQLSSQNTLLDTKGPVGGRLKKKTNKLMSDPGLAKRLMDLNHDPTGLGKSFEEVLEDIAREQEEMMERRRLSGQSDPHSPHGKGSGHKNEGGTTGTDKNHNGTTNSQKKDNGTNVDEKNENNHKNGSTGTNGTKNHQNEPSGLLDKNTRTNGSTSPNGTKNDQKQPMDNSHKNSNSAKKSTGKSTQNNRKSSEDATNESEKQSLLNEDQQDDNDKDSEKKSTKKPDINLDSEGKVDVNIDSHRKPELSTDSKTLSSSYTDLKPRSKSILVKPTSKTSGKANGYQGIALKSSTTSLPNKFIQVDIQVVDETDHGEHEEDSKGLSSDVNDIKNGSKSLQSLGNEPKVEENGRKSDENRPKGDESTSKSDEDAPTSHENQNINQLKDQNELVTSPQNQQKSTTSLQNTQDPTTTSQTQPQTTLRAHEPSTITKSNSLVGFSNPSLTDPQLSQDMSSSDGNICPPITSSQLFKRPALSFDSFPEDEHKALPQDSLSHNVTFDDMPHRNTHYDNVNQHNINYDNMNQHNINYDNIVHPHLTYNNINHVILKSQNNNLEPVERRRLKTGLEPEIPNNNAVHTSSMPNLADSGIVYDDCGNHIGIMIPLHTINSEKILRNFDLERRCRLDKHQTSDNETETSSSAASSRGSDQSEPLGPVTLLSPTDAYHALGSRTYLKDTEYDDNAIEMREFKIEPV</sequence>
<feature type="compositionally biased region" description="Polar residues" evidence="2">
    <location>
        <begin position="327"/>
        <end position="350"/>
    </location>
</feature>
<dbReference type="EMBL" id="CAJFCW020000001">
    <property type="protein sequence ID" value="CAG9086506.1"/>
    <property type="molecule type" value="Genomic_DNA"/>
</dbReference>
<feature type="transmembrane region" description="Helical" evidence="3">
    <location>
        <begin position="1738"/>
        <end position="1761"/>
    </location>
</feature>
<keyword evidence="3" id="KW-1133">Transmembrane helix</keyword>
<dbReference type="GO" id="GO:0019815">
    <property type="term" value="C:B cell receptor complex"/>
    <property type="evidence" value="ECO:0007669"/>
    <property type="project" value="TreeGrafter"/>
</dbReference>
<dbReference type="Proteomes" id="UP000783686">
    <property type="component" value="Unassembled WGS sequence"/>
</dbReference>
<dbReference type="PANTHER" id="PTHR14334">
    <property type="entry name" value="B-CELL ANTIGEN RECEPTOR COMPLEX-ASSOCIATED PROTEIN"/>
    <property type="match status" value="1"/>
</dbReference>
<evidence type="ECO:0000256" key="3">
    <source>
        <dbReference type="SAM" id="Phobius"/>
    </source>
</evidence>
<evidence type="ECO:0000256" key="2">
    <source>
        <dbReference type="SAM" id="MobiDB-lite"/>
    </source>
</evidence>
<feature type="compositionally biased region" description="Polar residues" evidence="2">
    <location>
        <begin position="2199"/>
        <end position="2228"/>
    </location>
</feature>
<feature type="compositionally biased region" description="Polar residues" evidence="2">
    <location>
        <begin position="2252"/>
        <end position="2290"/>
    </location>
</feature>
<feature type="domain" description="Fibronectin type-III" evidence="5">
    <location>
        <begin position="1596"/>
        <end position="1694"/>
    </location>
</feature>
<dbReference type="Gene3D" id="2.60.40.10">
    <property type="entry name" value="Immunoglobulins"/>
    <property type="match status" value="4"/>
</dbReference>
<feature type="compositionally biased region" description="Low complexity" evidence="2">
    <location>
        <begin position="2459"/>
        <end position="2474"/>
    </location>
</feature>
<dbReference type="EMBL" id="CAJFDH010000001">
    <property type="protein sequence ID" value="CAD5207723.1"/>
    <property type="molecule type" value="Genomic_DNA"/>
</dbReference>
<dbReference type="GO" id="GO:0050853">
    <property type="term" value="P:B cell receptor signaling pathway"/>
    <property type="evidence" value="ECO:0007669"/>
    <property type="project" value="TreeGrafter"/>
</dbReference>
<keyword evidence="1" id="KW-0393">Immunoglobulin domain</keyword>
<feature type="region of interest" description="Disordered" evidence="2">
    <location>
        <begin position="318"/>
        <end position="357"/>
    </location>
</feature>
<feature type="compositionally biased region" description="Polar residues" evidence="2">
    <location>
        <begin position="285"/>
        <end position="297"/>
    </location>
</feature>
<evidence type="ECO:0000259" key="4">
    <source>
        <dbReference type="PROSITE" id="PS50835"/>
    </source>
</evidence>
<organism evidence="6 7">
    <name type="scientific">Bursaphelenchus okinawaensis</name>
    <dbReference type="NCBI Taxonomy" id="465554"/>
    <lineage>
        <taxon>Eukaryota</taxon>
        <taxon>Metazoa</taxon>
        <taxon>Ecdysozoa</taxon>
        <taxon>Nematoda</taxon>
        <taxon>Chromadorea</taxon>
        <taxon>Rhabditida</taxon>
        <taxon>Tylenchina</taxon>
        <taxon>Tylenchomorpha</taxon>
        <taxon>Aphelenchoidea</taxon>
        <taxon>Aphelenchoididae</taxon>
        <taxon>Bursaphelenchus</taxon>
    </lineage>
</organism>
<dbReference type="SUPFAM" id="SSF48726">
    <property type="entry name" value="Immunoglobulin"/>
    <property type="match status" value="3"/>
</dbReference>
<proteinExistence type="predicted"/>
<feature type="compositionally biased region" description="Basic and acidic residues" evidence="2">
    <location>
        <begin position="2016"/>
        <end position="2027"/>
    </location>
</feature>
<feature type="compositionally biased region" description="Basic and acidic residues" evidence="2">
    <location>
        <begin position="2042"/>
        <end position="2075"/>
    </location>
</feature>
<evidence type="ECO:0000313" key="7">
    <source>
        <dbReference type="Proteomes" id="UP000614601"/>
    </source>
</evidence>
<dbReference type="InterPro" id="IPR013783">
    <property type="entry name" value="Ig-like_fold"/>
</dbReference>
<evidence type="ECO:0000259" key="5">
    <source>
        <dbReference type="PROSITE" id="PS50853"/>
    </source>
</evidence>
<feature type="region of interest" description="Disordered" evidence="2">
    <location>
        <begin position="1891"/>
        <end position="2110"/>
    </location>
</feature>
<feature type="compositionally biased region" description="Basic and acidic residues" evidence="2">
    <location>
        <begin position="515"/>
        <end position="533"/>
    </location>
</feature>
<feature type="compositionally biased region" description="Polar residues" evidence="2">
    <location>
        <begin position="1975"/>
        <end position="1986"/>
    </location>
</feature>
<feature type="domain" description="Ig-like" evidence="4">
    <location>
        <begin position="731"/>
        <end position="817"/>
    </location>
</feature>
<dbReference type="Proteomes" id="UP000614601">
    <property type="component" value="Unassembled WGS sequence"/>
</dbReference>
<dbReference type="SMART" id="SM00408">
    <property type="entry name" value="IGc2"/>
    <property type="match status" value="3"/>
</dbReference>
<feature type="compositionally biased region" description="Basic and acidic residues" evidence="2">
    <location>
        <begin position="544"/>
        <end position="584"/>
    </location>
</feature>
<gene>
    <name evidence="6" type="ORF">BOKJ2_LOCUS2340</name>
</gene>
<feature type="compositionally biased region" description="Basic and acidic residues" evidence="2">
    <location>
        <begin position="2135"/>
        <end position="2146"/>
    </location>
</feature>
<evidence type="ECO:0000256" key="1">
    <source>
        <dbReference type="ARBA" id="ARBA00023319"/>
    </source>
</evidence>
<protein>
    <submittedName>
        <fullName evidence="6">Uncharacterized protein</fullName>
    </submittedName>
</protein>
<feature type="region of interest" description="Disordered" evidence="2">
    <location>
        <begin position="377"/>
        <end position="418"/>
    </location>
</feature>
<evidence type="ECO:0000313" key="6">
    <source>
        <dbReference type="EMBL" id="CAD5207723.1"/>
    </source>
</evidence>
<dbReference type="SUPFAM" id="SSF49265">
    <property type="entry name" value="Fibronectin type III"/>
    <property type="match status" value="1"/>
</dbReference>
<feature type="domain" description="Ig-like" evidence="4">
    <location>
        <begin position="836"/>
        <end position="899"/>
    </location>
</feature>
<feature type="compositionally biased region" description="Basic and acidic residues" evidence="2">
    <location>
        <begin position="1933"/>
        <end position="1949"/>
    </location>
</feature>
<dbReference type="GO" id="GO:0009897">
    <property type="term" value="C:external side of plasma membrane"/>
    <property type="evidence" value="ECO:0007669"/>
    <property type="project" value="TreeGrafter"/>
</dbReference>
<reference evidence="6" key="1">
    <citation type="submission" date="2020-09" db="EMBL/GenBank/DDBJ databases">
        <authorList>
            <person name="Kikuchi T."/>
        </authorList>
    </citation>
    <scope>NUCLEOTIDE SEQUENCE</scope>
    <source>
        <strain evidence="6">SH1</strain>
    </source>
</reference>
<keyword evidence="7" id="KW-1185">Reference proteome</keyword>
<dbReference type="SMART" id="SM00409">
    <property type="entry name" value="IG"/>
    <property type="match status" value="3"/>
</dbReference>